<evidence type="ECO:0000256" key="16">
    <source>
        <dbReference type="ARBA" id="ARBA00032185"/>
    </source>
</evidence>
<comment type="subunit">
    <text evidence="3">Heterooctamer of two A chains, two B chains, two C chains and two D chains.</text>
</comment>
<dbReference type="InterPro" id="IPR005171">
    <property type="entry name" value="Cyt_c_oxidase_su4_prok"/>
</dbReference>
<dbReference type="Proteomes" id="UP001156856">
    <property type="component" value="Unassembled WGS sequence"/>
</dbReference>
<dbReference type="AlphaFoldDB" id="A0A512IZ72"/>
<evidence type="ECO:0000313" key="19">
    <source>
        <dbReference type="EMBL" id="GEP03014.1"/>
    </source>
</evidence>
<dbReference type="InterPro" id="IPR014210">
    <property type="entry name" value="Cyt_o_ubiqinol_oxidase_su4"/>
</dbReference>
<evidence type="ECO:0000256" key="5">
    <source>
        <dbReference type="ARBA" id="ARBA00022448"/>
    </source>
</evidence>
<keyword evidence="8" id="KW-0249">Electron transport</keyword>
<sequence>MSAVTGAGLVRKTQDDGAGQGHAQGHGQGHGAHHQRGAHGSFRSYMTGFVLSVVLTAIPFWLVMADVLKDTFLTSIVIMGLAAVQIVVHMIYFLHMNTKSEGGWTFLALVFTLTLVVITLVGSIWVMYHMDQNMMPMSPHEALQRP</sequence>
<reference evidence="19 21" key="3">
    <citation type="submission" date="2019-07" db="EMBL/GenBank/DDBJ databases">
        <title>Whole genome shotgun sequence of Methylobacterium oxalidis NBRC 107715.</title>
        <authorList>
            <person name="Hosoyama A."/>
            <person name="Uohara A."/>
            <person name="Ohji S."/>
            <person name="Ichikawa N."/>
        </authorList>
    </citation>
    <scope>NUCLEOTIDE SEQUENCE [LARGE SCALE GENOMIC DNA]</scope>
    <source>
        <strain evidence="19 21">NBRC 107715</strain>
    </source>
</reference>
<reference evidence="20" key="1">
    <citation type="journal article" date="2014" name="Int. J. Syst. Evol. Microbiol.">
        <title>Complete genome of a new Firmicutes species belonging to the dominant human colonic microbiota ('Ruminococcus bicirculans') reveals two chromosomes and a selective capacity to utilize plant glucans.</title>
        <authorList>
            <consortium name="NISC Comparative Sequencing Program"/>
            <person name="Wegmann U."/>
            <person name="Louis P."/>
            <person name="Goesmann A."/>
            <person name="Henrissat B."/>
            <person name="Duncan S.H."/>
            <person name="Flint H.J."/>
        </authorList>
    </citation>
    <scope>NUCLEOTIDE SEQUENCE</scope>
    <source>
        <strain evidence="20">NBRC 107715</strain>
    </source>
</reference>
<dbReference type="PANTHER" id="PTHR36835">
    <property type="entry name" value="CYTOCHROME BO(3) UBIQUINOL OXIDASE SUBUNIT 4"/>
    <property type="match status" value="1"/>
</dbReference>
<evidence type="ECO:0000256" key="11">
    <source>
        <dbReference type="ARBA" id="ARBA00023136"/>
    </source>
</evidence>
<dbReference type="GO" id="GO:0009319">
    <property type="term" value="C:cytochrome o ubiquinol oxidase complex"/>
    <property type="evidence" value="ECO:0007669"/>
    <property type="project" value="TreeGrafter"/>
</dbReference>
<evidence type="ECO:0000256" key="1">
    <source>
        <dbReference type="ARBA" id="ARBA00004651"/>
    </source>
</evidence>
<evidence type="ECO:0000256" key="3">
    <source>
        <dbReference type="ARBA" id="ARBA00011700"/>
    </source>
</evidence>
<dbReference type="EMBL" id="BJZU01000016">
    <property type="protein sequence ID" value="GEP03014.1"/>
    <property type="molecule type" value="Genomic_DNA"/>
</dbReference>
<dbReference type="PANTHER" id="PTHR36835:SF1">
    <property type="entry name" value="CYTOCHROME BO(3) UBIQUINOL OXIDASE SUBUNIT 4"/>
    <property type="match status" value="1"/>
</dbReference>
<comment type="subcellular location">
    <subcellularLocation>
        <location evidence="1">Cell membrane</location>
        <topology evidence="1">Multi-pass membrane protein</topology>
    </subcellularLocation>
</comment>
<evidence type="ECO:0000256" key="15">
    <source>
        <dbReference type="ARBA" id="ARBA00031887"/>
    </source>
</evidence>
<evidence type="ECO:0000256" key="7">
    <source>
        <dbReference type="ARBA" id="ARBA00022692"/>
    </source>
</evidence>
<dbReference type="GO" id="GO:0015078">
    <property type="term" value="F:proton transmembrane transporter activity"/>
    <property type="evidence" value="ECO:0007669"/>
    <property type="project" value="TreeGrafter"/>
</dbReference>
<reference evidence="20" key="4">
    <citation type="submission" date="2023-01" db="EMBL/GenBank/DDBJ databases">
        <title>Draft genome sequence of Methylobacterium oxalidis strain NBRC 107715.</title>
        <authorList>
            <person name="Sun Q."/>
            <person name="Mori K."/>
        </authorList>
    </citation>
    <scope>NUCLEOTIDE SEQUENCE</scope>
    <source>
        <strain evidence="20">NBRC 107715</strain>
    </source>
</reference>
<keyword evidence="22" id="KW-1185">Reference proteome</keyword>
<reference evidence="22" key="2">
    <citation type="journal article" date="2019" name="Int. J. Syst. Evol. Microbiol.">
        <title>The Global Catalogue of Microorganisms (GCM) 10K type strain sequencing project: providing services to taxonomists for standard genome sequencing and annotation.</title>
        <authorList>
            <consortium name="The Broad Institute Genomics Platform"/>
            <consortium name="The Broad Institute Genome Sequencing Center for Infectious Disease"/>
            <person name="Wu L."/>
            <person name="Ma J."/>
        </authorList>
    </citation>
    <scope>NUCLEOTIDE SEQUENCE [LARGE SCALE GENOMIC DNA]</scope>
    <source>
        <strain evidence="22">NBRC 107715</strain>
    </source>
</reference>
<evidence type="ECO:0000256" key="18">
    <source>
        <dbReference type="SAM" id="Phobius"/>
    </source>
</evidence>
<dbReference type="InterPro" id="IPR050968">
    <property type="entry name" value="Cytochrome_c_oxidase_bac_sub4"/>
</dbReference>
<comment type="function">
    <text evidence="12">Cytochrome bo(3) ubiquinol terminal oxidase is the component of the aerobic respiratory chain of E.coli that predominates when cells are grown at high aeration. Has proton pump activity across the membrane in addition to electron transfer, pumping 2 protons/electron.</text>
</comment>
<name>A0A512IZ72_9HYPH</name>
<dbReference type="Proteomes" id="UP000321960">
    <property type="component" value="Unassembled WGS sequence"/>
</dbReference>
<protein>
    <recommendedName>
        <fullName evidence="4">Cytochrome bo(3) ubiquinol oxidase subunit 4</fullName>
    </recommendedName>
    <alternativeName>
        <fullName evidence="16">Cytochrome o ubiquinol oxidase subunit 4</fullName>
    </alternativeName>
    <alternativeName>
        <fullName evidence="13">Oxidase bo(3) subunit 4</fullName>
    </alternativeName>
    <alternativeName>
        <fullName evidence="14">Ubiquinol oxidase polypeptide IV</fullName>
    </alternativeName>
    <alternativeName>
        <fullName evidence="15">Ubiquinol oxidase subunit 4</fullName>
    </alternativeName>
</protein>
<feature type="compositionally biased region" description="Gly residues" evidence="17">
    <location>
        <begin position="18"/>
        <end position="30"/>
    </location>
</feature>
<gene>
    <name evidence="19" type="primary">cyoD</name>
    <name evidence="20" type="ORF">GCM10007888_43290</name>
    <name evidence="19" type="ORF">MOX02_10520</name>
</gene>
<dbReference type="OrthoDB" id="2375888at2"/>
<dbReference type="RefSeq" id="WP_147024748.1">
    <property type="nucleotide sequence ID" value="NZ_BJZU01000016.1"/>
</dbReference>
<feature type="transmembrane region" description="Helical" evidence="18">
    <location>
        <begin position="71"/>
        <end position="94"/>
    </location>
</feature>
<evidence type="ECO:0000256" key="10">
    <source>
        <dbReference type="ARBA" id="ARBA00023002"/>
    </source>
</evidence>
<dbReference type="Pfam" id="PF03626">
    <property type="entry name" value="COX4_pro"/>
    <property type="match status" value="1"/>
</dbReference>
<dbReference type="GO" id="GO:0009486">
    <property type="term" value="F:cytochrome bo3 ubiquinol oxidase activity"/>
    <property type="evidence" value="ECO:0007669"/>
    <property type="project" value="InterPro"/>
</dbReference>
<feature type="region of interest" description="Disordered" evidence="17">
    <location>
        <begin position="12"/>
        <end position="38"/>
    </location>
</feature>
<proteinExistence type="inferred from homology"/>
<comment type="caution">
    <text evidence="19">The sequence shown here is derived from an EMBL/GenBank/DDBJ whole genome shotgun (WGS) entry which is preliminary data.</text>
</comment>
<evidence type="ECO:0000256" key="9">
    <source>
        <dbReference type="ARBA" id="ARBA00022989"/>
    </source>
</evidence>
<accession>A0A512IZ72</accession>
<dbReference type="GO" id="GO:0015990">
    <property type="term" value="P:electron transport coupled proton transport"/>
    <property type="evidence" value="ECO:0007669"/>
    <property type="project" value="InterPro"/>
</dbReference>
<feature type="transmembrane region" description="Helical" evidence="18">
    <location>
        <begin position="106"/>
        <end position="128"/>
    </location>
</feature>
<keyword evidence="5" id="KW-0813">Transport</keyword>
<evidence type="ECO:0000256" key="17">
    <source>
        <dbReference type="SAM" id="MobiDB-lite"/>
    </source>
</evidence>
<evidence type="ECO:0000256" key="14">
    <source>
        <dbReference type="ARBA" id="ARBA00030211"/>
    </source>
</evidence>
<dbReference type="NCBIfam" id="TIGR02847">
    <property type="entry name" value="CyoD"/>
    <property type="match status" value="1"/>
</dbReference>
<keyword evidence="6" id="KW-1003">Cell membrane</keyword>
<dbReference type="GO" id="GO:0019646">
    <property type="term" value="P:aerobic electron transport chain"/>
    <property type="evidence" value="ECO:0007669"/>
    <property type="project" value="TreeGrafter"/>
</dbReference>
<keyword evidence="9 18" id="KW-1133">Transmembrane helix</keyword>
<dbReference type="GO" id="GO:0005886">
    <property type="term" value="C:plasma membrane"/>
    <property type="evidence" value="ECO:0007669"/>
    <property type="project" value="UniProtKB-SubCell"/>
</dbReference>
<dbReference type="EMBL" id="BSPK01000084">
    <property type="protein sequence ID" value="GLS65947.1"/>
    <property type="molecule type" value="Genomic_DNA"/>
</dbReference>
<evidence type="ECO:0000313" key="22">
    <source>
        <dbReference type="Proteomes" id="UP001156856"/>
    </source>
</evidence>
<evidence type="ECO:0000256" key="13">
    <source>
        <dbReference type="ARBA" id="ARBA00030071"/>
    </source>
</evidence>
<organism evidence="19 21">
    <name type="scientific">Methylobacterium oxalidis</name>
    <dbReference type="NCBI Taxonomy" id="944322"/>
    <lineage>
        <taxon>Bacteria</taxon>
        <taxon>Pseudomonadati</taxon>
        <taxon>Pseudomonadota</taxon>
        <taxon>Alphaproteobacteria</taxon>
        <taxon>Hyphomicrobiales</taxon>
        <taxon>Methylobacteriaceae</taxon>
        <taxon>Methylobacterium</taxon>
    </lineage>
</organism>
<evidence type="ECO:0000256" key="2">
    <source>
        <dbReference type="ARBA" id="ARBA00008079"/>
    </source>
</evidence>
<comment type="similarity">
    <text evidence="2">Belongs to the cytochrome c oxidase bacterial subunit 4 family.</text>
</comment>
<keyword evidence="11 18" id="KW-0472">Membrane</keyword>
<feature type="transmembrane region" description="Helical" evidence="18">
    <location>
        <begin position="45"/>
        <end position="65"/>
    </location>
</feature>
<keyword evidence="7 18" id="KW-0812">Transmembrane</keyword>
<evidence type="ECO:0000256" key="4">
    <source>
        <dbReference type="ARBA" id="ARBA00014689"/>
    </source>
</evidence>
<evidence type="ECO:0000313" key="20">
    <source>
        <dbReference type="EMBL" id="GLS65947.1"/>
    </source>
</evidence>
<evidence type="ECO:0000256" key="8">
    <source>
        <dbReference type="ARBA" id="ARBA00022982"/>
    </source>
</evidence>
<evidence type="ECO:0000256" key="12">
    <source>
        <dbReference type="ARBA" id="ARBA00025694"/>
    </source>
</evidence>
<evidence type="ECO:0000256" key="6">
    <source>
        <dbReference type="ARBA" id="ARBA00022475"/>
    </source>
</evidence>
<evidence type="ECO:0000313" key="21">
    <source>
        <dbReference type="Proteomes" id="UP000321960"/>
    </source>
</evidence>
<keyword evidence="10" id="KW-0560">Oxidoreductase</keyword>